<dbReference type="Pfam" id="PF14271">
    <property type="entry name" value="DUF4359"/>
    <property type="match status" value="1"/>
</dbReference>
<keyword evidence="2" id="KW-1185">Reference proteome</keyword>
<sequence>MRLSTIMTYVVGVGLVVLGVTMAKTNPSQAEYEEYAMQRLTKYLKSDVCKKTPKMLENLIKLDCDKLVDSASPQVRELIAGTTERQDFIIFSIYRTDLKLNSWLPSYTFESVGAFESFYTYSAEQQ</sequence>
<gene>
    <name evidence="1" type="ORF">PI95_009525</name>
</gene>
<comment type="caution">
    <text evidence="1">The sequence shown here is derived from an EMBL/GenBank/DDBJ whole genome shotgun (WGS) entry which is preliminary data.</text>
</comment>
<organism evidence="1 2">
    <name type="scientific">Hassallia byssoidea VB512170</name>
    <dbReference type="NCBI Taxonomy" id="1304833"/>
    <lineage>
        <taxon>Bacteria</taxon>
        <taxon>Bacillati</taxon>
        <taxon>Cyanobacteriota</taxon>
        <taxon>Cyanophyceae</taxon>
        <taxon>Nostocales</taxon>
        <taxon>Tolypothrichaceae</taxon>
        <taxon>Hassallia</taxon>
    </lineage>
</organism>
<dbReference type="EMBL" id="JTCM02000014">
    <property type="protein sequence ID" value="NEU72800.1"/>
    <property type="molecule type" value="Genomic_DNA"/>
</dbReference>
<dbReference type="Proteomes" id="UP000031549">
    <property type="component" value="Unassembled WGS sequence"/>
</dbReference>
<name>A0A846H857_9CYAN</name>
<evidence type="ECO:0000313" key="2">
    <source>
        <dbReference type="Proteomes" id="UP000031549"/>
    </source>
</evidence>
<dbReference type="InterPro" id="IPR025578">
    <property type="entry name" value="DUF4359"/>
</dbReference>
<accession>A0A846H857</accession>
<protein>
    <submittedName>
        <fullName evidence="1">DUF4359 domain-containing protein</fullName>
    </submittedName>
</protein>
<proteinExistence type="predicted"/>
<dbReference type="RefSeq" id="WP_039737932.1">
    <property type="nucleotide sequence ID" value="NZ_JTCM02000014.1"/>
</dbReference>
<reference evidence="1 2" key="1">
    <citation type="journal article" date="2015" name="Genome Announc.">
        <title>Draft Genome Sequence of Cyanobacterium Hassallia byssoidea Strain VB512170, Isolated from Monuments in India.</title>
        <authorList>
            <person name="Singh D."/>
            <person name="Chandrababunaidu M.M."/>
            <person name="Panda A."/>
            <person name="Sen D."/>
            <person name="Bhattacharyya S."/>
            <person name="Adhikary S.P."/>
            <person name="Tripathy S."/>
        </authorList>
    </citation>
    <scope>NUCLEOTIDE SEQUENCE [LARGE SCALE GENOMIC DNA]</scope>
    <source>
        <strain evidence="1 2">VB512170</strain>
    </source>
</reference>
<evidence type="ECO:0000313" key="1">
    <source>
        <dbReference type="EMBL" id="NEU72800.1"/>
    </source>
</evidence>
<dbReference type="AlphaFoldDB" id="A0A846H857"/>